<feature type="compositionally biased region" description="Low complexity" evidence="1">
    <location>
        <begin position="322"/>
        <end position="339"/>
    </location>
</feature>
<dbReference type="KEGG" id="pfj:MYCFIDRAFT_173729"/>
<evidence type="ECO:0000313" key="2">
    <source>
        <dbReference type="EMBL" id="EME84808.1"/>
    </source>
</evidence>
<organism evidence="2 3">
    <name type="scientific">Pseudocercospora fijiensis (strain CIRAD86)</name>
    <name type="common">Black leaf streak disease fungus</name>
    <name type="synonym">Mycosphaerella fijiensis</name>
    <dbReference type="NCBI Taxonomy" id="383855"/>
    <lineage>
        <taxon>Eukaryota</taxon>
        <taxon>Fungi</taxon>
        <taxon>Dikarya</taxon>
        <taxon>Ascomycota</taxon>
        <taxon>Pezizomycotina</taxon>
        <taxon>Dothideomycetes</taxon>
        <taxon>Dothideomycetidae</taxon>
        <taxon>Mycosphaerellales</taxon>
        <taxon>Mycosphaerellaceae</taxon>
        <taxon>Pseudocercospora</taxon>
    </lineage>
</organism>
<dbReference type="Proteomes" id="UP000016932">
    <property type="component" value="Unassembled WGS sequence"/>
</dbReference>
<feature type="region of interest" description="Disordered" evidence="1">
    <location>
        <begin position="237"/>
        <end position="279"/>
    </location>
</feature>
<dbReference type="EMBL" id="KB446557">
    <property type="protein sequence ID" value="EME84808.1"/>
    <property type="molecule type" value="Genomic_DNA"/>
</dbReference>
<sequence length="419" mass="45803">MLPLGLALVLCYPPLPTYYAPRLPLKEGTSAHWWCCGVLTTAELVLIEAPFNQVPDLVTNRLHEGHGCAWQRGCSHTRPTRIAASNLLTLVTARGMKVKGTAEGKSQEECPMRRMEKDGLLPSRRNERIWRSAKAAGNPGSLRACSNNGPNAIESGPALFDQVKQAHTSLLLTDFHCGRHVGGACGTRQEVWLHWPASQGQSSGISMMMDGAAVELEPRATHCIACLAAHSQPSRASELPSRAEQSASAIIQLQLPRRRERRRTSHKSLRGGGRTRTTPRAIGRAITMRVAARIRVRARTPIRDEQAATSDVRTAERGGCSLGPRSPSRLSNSPNSSGRQADMMRPHVDPLVSELSLAPIPIDRRQPRYCSLRWLPSTRSCSTQLCIASHLTRSTLTWSAHSARLNTTPGMMHCSAVSP</sequence>
<feature type="compositionally biased region" description="Basic residues" evidence="1">
    <location>
        <begin position="256"/>
        <end position="269"/>
    </location>
</feature>
<evidence type="ECO:0000256" key="1">
    <source>
        <dbReference type="SAM" id="MobiDB-lite"/>
    </source>
</evidence>
<dbReference type="AlphaFoldDB" id="M3B650"/>
<dbReference type="RefSeq" id="XP_007925391.1">
    <property type="nucleotide sequence ID" value="XM_007927200.1"/>
</dbReference>
<name>M3B650_PSEFD</name>
<gene>
    <name evidence="2" type="ORF">MYCFIDRAFT_173729</name>
</gene>
<reference evidence="2 3" key="1">
    <citation type="journal article" date="2012" name="PLoS Pathog.">
        <title>Diverse lifestyles and strategies of plant pathogenesis encoded in the genomes of eighteen Dothideomycetes fungi.</title>
        <authorList>
            <person name="Ohm R.A."/>
            <person name="Feau N."/>
            <person name="Henrissat B."/>
            <person name="Schoch C.L."/>
            <person name="Horwitz B.A."/>
            <person name="Barry K.W."/>
            <person name="Condon B.J."/>
            <person name="Copeland A.C."/>
            <person name="Dhillon B."/>
            <person name="Glaser F."/>
            <person name="Hesse C.N."/>
            <person name="Kosti I."/>
            <person name="LaButti K."/>
            <person name="Lindquist E.A."/>
            <person name="Lucas S."/>
            <person name="Salamov A.A."/>
            <person name="Bradshaw R.E."/>
            <person name="Ciuffetti L."/>
            <person name="Hamelin R.C."/>
            <person name="Kema G.H.J."/>
            <person name="Lawrence C."/>
            <person name="Scott J.A."/>
            <person name="Spatafora J.W."/>
            <person name="Turgeon B.G."/>
            <person name="de Wit P.J.G.M."/>
            <person name="Zhong S."/>
            <person name="Goodwin S.B."/>
            <person name="Grigoriev I.V."/>
        </authorList>
    </citation>
    <scope>NUCLEOTIDE SEQUENCE [LARGE SCALE GENOMIC DNA]</scope>
    <source>
        <strain evidence="2 3">CIRAD86</strain>
    </source>
</reference>
<feature type="region of interest" description="Disordered" evidence="1">
    <location>
        <begin position="301"/>
        <end position="343"/>
    </location>
</feature>
<proteinExistence type="predicted"/>
<dbReference type="VEuPathDB" id="FungiDB:MYCFIDRAFT_173729"/>
<dbReference type="GeneID" id="19333046"/>
<accession>M3B650</accession>
<evidence type="ECO:0000313" key="3">
    <source>
        <dbReference type="Proteomes" id="UP000016932"/>
    </source>
</evidence>
<dbReference type="OrthoDB" id="10629707at2759"/>
<keyword evidence="3" id="KW-1185">Reference proteome</keyword>
<dbReference type="HOGENOM" id="CLU_655740_0_0_1"/>
<protein>
    <submittedName>
        <fullName evidence="2">Uncharacterized protein</fullName>
    </submittedName>
</protein>